<feature type="transmembrane region" description="Helical" evidence="1">
    <location>
        <begin position="45"/>
        <end position="78"/>
    </location>
</feature>
<dbReference type="EMBL" id="JAYLLH010000016">
    <property type="protein sequence ID" value="MEC3862027.1"/>
    <property type="molecule type" value="Genomic_DNA"/>
</dbReference>
<protein>
    <submittedName>
        <fullName evidence="2">Uncharacterized protein</fullName>
    </submittedName>
</protein>
<evidence type="ECO:0000256" key="1">
    <source>
        <dbReference type="SAM" id="Phobius"/>
    </source>
</evidence>
<evidence type="ECO:0000313" key="2">
    <source>
        <dbReference type="EMBL" id="MEC3862027.1"/>
    </source>
</evidence>
<name>A0ABU6HI05_9RHOB</name>
<dbReference type="RefSeq" id="WP_326297765.1">
    <property type="nucleotide sequence ID" value="NZ_JAYLLH010000016.1"/>
</dbReference>
<gene>
    <name evidence="2" type="ORF">VK792_12090</name>
</gene>
<keyword evidence="3" id="KW-1185">Reference proteome</keyword>
<feature type="transmembrane region" description="Helical" evidence="1">
    <location>
        <begin position="90"/>
        <end position="109"/>
    </location>
</feature>
<reference evidence="2 3" key="1">
    <citation type="submission" date="2024-01" db="EMBL/GenBank/DDBJ databases">
        <title>Mesobacterium rodlantinim sp. nov., isolated from shallow sea hydrothermal systems off Kueishantao Island.</title>
        <authorList>
            <person name="Su Z."/>
            <person name="Tang K."/>
        </authorList>
    </citation>
    <scope>NUCLEOTIDE SEQUENCE [LARGE SCALE GENOMIC DNA]</scope>
    <source>
        <strain evidence="2 3">TK19101</strain>
    </source>
</reference>
<comment type="caution">
    <text evidence="2">The sequence shown here is derived from an EMBL/GenBank/DDBJ whole genome shotgun (WGS) entry which is preliminary data.</text>
</comment>
<keyword evidence="1" id="KW-0812">Transmembrane</keyword>
<proteinExistence type="predicted"/>
<keyword evidence="1" id="KW-0472">Membrane</keyword>
<organism evidence="2 3">
    <name type="scientific">Mesobacterium hydrothermale</name>
    <dbReference type="NCBI Taxonomy" id="3111907"/>
    <lineage>
        <taxon>Bacteria</taxon>
        <taxon>Pseudomonadati</taxon>
        <taxon>Pseudomonadota</taxon>
        <taxon>Alphaproteobacteria</taxon>
        <taxon>Rhodobacterales</taxon>
        <taxon>Roseobacteraceae</taxon>
        <taxon>Mesobacterium</taxon>
    </lineage>
</organism>
<evidence type="ECO:0000313" key="3">
    <source>
        <dbReference type="Proteomes" id="UP001348149"/>
    </source>
</evidence>
<sequence length="134" mass="13418">MTSVIGTPSLGCHIIAAIMCMASATGIGYLLGQTAPAIGETAPLLAIWIAAIGAAMVSAFIFATAGFVVGIPVTIVLLQRGLFDGKSMSLLGLAVGALTASVLGGFMLIRLGPVLALLYAGILRRLSPACFAVG</sequence>
<keyword evidence="1" id="KW-1133">Transmembrane helix</keyword>
<feature type="transmembrane region" description="Helical" evidence="1">
    <location>
        <begin position="12"/>
        <end position="33"/>
    </location>
</feature>
<dbReference type="Proteomes" id="UP001348149">
    <property type="component" value="Unassembled WGS sequence"/>
</dbReference>
<accession>A0ABU6HI05</accession>